<organism evidence="3 4">
    <name type="scientific">Macrolepiota fuliginosa MF-IS2</name>
    <dbReference type="NCBI Taxonomy" id="1400762"/>
    <lineage>
        <taxon>Eukaryota</taxon>
        <taxon>Fungi</taxon>
        <taxon>Dikarya</taxon>
        <taxon>Basidiomycota</taxon>
        <taxon>Agaricomycotina</taxon>
        <taxon>Agaricomycetes</taxon>
        <taxon>Agaricomycetidae</taxon>
        <taxon>Agaricales</taxon>
        <taxon>Agaricineae</taxon>
        <taxon>Agaricaceae</taxon>
        <taxon>Macrolepiota</taxon>
    </lineage>
</organism>
<dbReference type="Pfam" id="PF10022">
    <property type="entry name" value="DUF2264"/>
    <property type="match status" value="1"/>
</dbReference>
<gene>
    <name evidence="3" type="ORF">P691DRAFT_806188</name>
</gene>
<sequence length="643" mass="71721">MSPFMASFAETTPFASNPLLTKSDLQAFLVGLLDPLASHTSPGGSRIHLGHTATHYDETAAQLEGFSRPIWGLASLLAGGADYPGTQRWVDGFKNGTDRNHKEFWGDMRDRDQRMVECSAIGFALSVAKEKIWDRLEESAKRSLEDWLGGMNDKQMPNTNWLWFRVFANLGLSKVGSHRYDAQRMKADLDHLDTFYIGDGWSRDGPEGVVQLDYYSSSFAIQYAQLVYSKLAQDEDPTRCEEYRNRARRFAQDFVHYFDEEGRAIPFGRSMTYRFAMSSFWGALAFADVSLPAPLTWGVIKGLQLRNIRYWTKQPGAYNPDGTLTIGYCYPNHNMTENYNSPGSPYWCCKSFIALALPETHPFWAAEEETYPAALRNTVKFLKNPLHIMSNLGGHTLLLSSGQQCSYPVKQSAAKYGKLAYSSAFGYSVPVGNGTLEELGGDNTLALSDDLGETWKCRRVTKEARIEGGKWIRSMWYPWPDVEVETWLIPPHPDTPLWHIRVHRIKTGRQLLSAEGAFAIHGQRRDGRALEPSVGEEFGTHENSSEARAASKAGVSGIVVLGVGGYRRGRTLRTDANSNLIVARAVLPMLIGDHSPEQGEEWVAAGVFGLPSVGEAEGAAQGWLESWENRPEIEGSLEDYVSN</sequence>
<name>A0A9P5X8J4_9AGAR</name>
<proteinExistence type="predicted"/>
<evidence type="ECO:0008006" key="5">
    <source>
        <dbReference type="Google" id="ProtNLM"/>
    </source>
</evidence>
<dbReference type="Proteomes" id="UP000807342">
    <property type="component" value="Unassembled WGS sequence"/>
</dbReference>
<dbReference type="InterPro" id="IPR049237">
    <property type="entry name" value="DUF2264_C"/>
</dbReference>
<dbReference type="InterPro" id="IPR049349">
    <property type="entry name" value="DUF2264_N"/>
</dbReference>
<reference evidence="3" key="1">
    <citation type="submission" date="2020-11" db="EMBL/GenBank/DDBJ databases">
        <authorList>
            <consortium name="DOE Joint Genome Institute"/>
            <person name="Ahrendt S."/>
            <person name="Riley R."/>
            <person name="Andreopoulos W."/>
            <person name="Labutti K."/>
            <person name="Pangilinan J."/>
            <person name="Ruiz-Duenas F.J."/>
            <person name="Barrasa J.M."/>
            <person name="Sanchez-Garcia M."/>
            <person name="Camarero S."/>
            <person name="Miyauchi S."/>
            <person name="Serrano A."/>
            <person name="Linde D."/>
            <person name="Babiker R."/>
            <person name="Drula E."/>
            <person name="Ayuso-Fernandez I."/>
            <person name="Pacheco R."/>
            <person name="Padilla G."/>
            <person name="Ferreira P."/>
            <person name="Barriuso J."/>
            <person name="Kellner H."/>
            <person name="Castanera R."/>
            <person name="Alfaro M."/>
            <person name="Ramirez L."/>
            <person name="Pisabarro A.G."/>
            <person name="Kuo A."/>
            <person name="Tritt A."/>
            <person name="Lipzen A."/>
            <person name="He G."/>
            <person name="Yan M."/>
            <person name="Ng V."/>
            <person name="Cullen D."/>
            <person name="Martin F."/>
            <person name="Rosso M.-N."/>
            <person name="Henrissat B."/>
            <person name="Hibbett D."/>
            <person name="Martinez A.T."/>
            <person name="Grigoriev I.V."/>
        </authorList>
    </citation>
    <scope>NUCLEOTIDE SEQUENCE</scope>
    <source>
        <strain evidence="3">MF-IS2</strain>
    </source>
</reference>
<dbReference type="AlphaFoldDB" id="A0A9P5X8J4"/>
<protein>
    <recommendedName>
        <fullName evidence="5">DUF2264 domain-containing protein</fullName>
    </recommendedName>
</protein>
<dbReference type="PANTHER" id="PTHR35339">
    <property type="entry name" value="LINALOOL DEHYDRATASE_ISOMERASE DOMAIN-CONTAINING PROTEIN"/>
    <property type="match status" value="1"/>
</dbReference>
<evidence type="ECO:0000313" key="4">
    <source>
        <dbReference type="Proteomes" id="UP000807342"/>
    </source>
</evidence>
<accession>A0A9P5X8J4</accession>
<evidence type="ECO:0000259" key="2">
    <source>
        <dbReference type="Pfam" id="PF20938"/>
    </source>
</evidence>
<evidence type="ECO:0000259" key="1">
    <source>
        <dbReference type="Pfam" id="PF10022"/>
    </source>
</evidence>
<evidence type="ECO:0000313" key="3">
    <source>
        <dbReference type="EMBL" id="KAF9445085.1"/>
    </source>
</evidence>
<dbReference type="InterPro" id="IPR016624">
    <property type="entry name" value="UCP014753"/>
</dbReference>
<dbReference type="PIRSF" id="PIRSF014753">
    <property type="entry name" value="UCP014753"/>
    <property type="match status" value="1"/>
</dbReference>
<dbReference type="Pfam" id="PF20938">
    <property type="entry name" value="DUF2264_C"/>
    <property type="match status" value="1"/>
</dbReference>
<keyword evidence="4" id="KW-1185">Reference proteome</keyword>
<dbReference type="EMBL" id="MU151326">
    <property type="protein sequence ID" value="KAF9445085.1"/>
    <property type="molecule type" value="Genomic_DNA"/>
</dbReference>
<feature type="domain" description="DUF2264" evidence="1">
    <location>
        <begin position="21"/>
        <end position="370"/>
    </location>
</feature>
<feature type="domain" description="DUF2264" evidence="2">
    <location>
        <begin position="378"/>
        <end position="638"/>
    </location>
</feature>
<dbReference type="OrthoDB" id="5150166at2759"/>
<comment type="caution">
    <text evidence="3">The sequence shown here is derived from an EMBL/GenBank/DDBJ whole genome shotgun (WGS) entry which is preliminary data.</text>
</comment>
<dbReference type="PANTHER" id="PTHR35339:SF4">
    <property type="entry name" value="LINALOOL DEHYDRATASE_ISOMERASE DOMAIN-CONTAINING PROTEIN"/>
    <property type="match status" value="1"/>
</dbReference>